<dbReference type="Gene3D" id="3.80.10.10">
    <property type="entry name" value="Ribonuclease Inhibitor"/>
    <property type="match status" value="1"/>
</dbReference>
<evidence type="ECO:0000256" key="2">
    <source>
        <dbReference type="SAM" id="MobiDB-lite"/>
    </source>
</evidence>
<dbReference type="InterPro" id="IPR056789">
    <property type="entry name" value="LRR_R13L1-DRL21"/>
</dbReference>
<dbReference type="AlphaFoldDB" id="A0A2N9HL69"/>
<feature type="region of interest" description="Disordered" evidence="2">
    <location>
        <begin position="459"/>
        <end position="479"/>
    </location>
</feature>
<gene>
    <name evidence="5" type="ORF">FSB_LOCUS40570</name>
</gene>
<name>A0A2N9HL69_FAGSY</name>
<dbReference type="EMBL" id="OIVN01003653">
    <property type="protein sequence ID" value="SPD12688.1"/>
    <property type="molecule type" value="Genomic_DNA"/>
</dbReference>
<dbReference type="PANTHER" id="PTHR47186:SF24">
    <property type="entry name" value="DISEASE RESISTANCE RPP13-LIKE PROTEIN 1"/>
    <property type="match status" value="1"/>
</dbReference>
<organism evidence="5">
    <name type="scientific">Fagus sylvatica</name>
    <name type="common">Beechnut</name>
    <dbReference type="NCBI Taxonomy" id="28930"/>
    <lineage>
        <taxon>Eukaryota</taxon>
        <taxon>Viridiplantae</taxon>
        <taxon>Streptophyta</taxon>
        <taxon>Embryophyta</taxon>
        <taxon>Tracheophyta</taxon>
        <taxon>Spermatophyta</taxon>
        <taxon>Magnoliopsida</taxon>
        <taxon>eudicotyledons</taxon>
        <taxon>Gunneridae</taxon>
        <taxon>Pentapetalae</taxon>
        <taxon>rosids</taxon>
        <taxon>fabids</taxon>
        <taxon>Fagales</taxon>
        <taxon>Fagaceae</taxon>
        <taxon>Fagus</taxon>
    </lineage>
</organism>
<dbReference type="PANTHER" id="PTHR47186">
    <property type="entry name" value="LEUCINE-RICH REPEAT-CONTAINING PROTEIN 57"/>
    <property type="match status" value="1"/>
</dbReference>
<feature type="domain" description="Disease resistance protein winged helix" evidence="3">
    <location>
        <begin position="146"/>
        <end position="182"/>
    </location>
</feature>
<dbReference type="Pfam" id="PF25019">
    <property type="entry name" value="LRR_R13L1-DRL21"/>
    <property type="match status" value="1"/>
</dbReference>
<reference evidence="5" key="1">
    <citation type="submission" date="2018-02" db="EMBL/GenBank/DDBJ databases">
        <authorList>
            <person name="Cohen D.B."/>
            <person name="Kent A.D."/>
        </authorList>
    </citation>
    <scope>NUCLEOTIDE SEQUENCE</scope>
</reference>
<evidence type="ECO:0000259" key="3">
    <source>
        <dbReference type="Pfam" id="PF23559"/>
    </source>
</evidence>
<evidence type="ECO:0000256" key="1">
    <source>
        <dbReference type="ARBA" id="ARBA00022737"/>
    </source>
</evidence>
<dbReference type="InterPro" id="IPR058922">
    <property type="entry name" value="WHD_DRP"/>
</dbReference>
<dbReference type="InterPro" id="IPR032675">
    <property type="entry name" value="LRR_dom_sf"/>
</dbReference>
<accession>A0A2N9HL69</accession>
<evidence type="ECO:0000259" key="4">
    <source>
        <dbReference type="Pfam" id="PF25019"/>
    </source>
</evidence>
<feature type="compositionally biased region" description="Basic residues" evidence="2">
    <location>
        <begin position="463"/>
        <end position="473"/>
    </location>
</feature>
<proteinExistence type="predicted"/>
<feature type="region of interest" description="Disordered" evidence="2">
    <location>
        <begin position="1"/>
        <end position="26"/>
    </location>
</feature>
<evidence type="ECO:0000313" key="5">
    <source>
        <dbReference type="EMBL" id="SPD12688.1"/>
    </source>
</evidence>
<dbReference type="Pfam" id="PF23559">
    <property type="entry name" value="WHD_DRP"/>
    <property type="match status" value="1"/>
</dbReference>
<feature type="compositionally biased region" description="Basic and acidic residues" evidence="2">
    <location>
        <begin position="10"/>
        <end position="26"/>
    </location>
</feature>
<feature type="domain" description="R13L1/DRL21-like LRR repeat region" evidence="4">
    <location>
        <begin position="344"/>
        <end position="441"/>
    </location>
</feature>
<protein>
    <recommendedName>
        <fullName evidence="6">NB-ARC domain-containing protein</fullName>
    </recommendedName>
</protein>
<keyword evidence="1" id="KW-0677">Repeat</keyword>
<sequence>MSSSSPPSDPTKKRDSALGEALSRKPSEFKSAAVILLASRGIQQIKSSERRDSALGEALPQKLSELRGGVARYATSKGIQRIESSEKRDSALRELLPQKRSELRGGVTSFLDELYKPIKSPETSEASCQSCITDEHISQCFLYCTLFTLGYEFEKDMLIQLWMAEGLIEERTNERLEDTGRKDRNWKLVLNTLNRCKMFSSSPPLDPAKKRDSALGVALRQKPSEFKSAAMILLASKGIQQIKSSEKRDSALGEALPQKLSELRGGVARYATSKGIQWIESSEKRDSAQKRSELREGMKNLTKLQHLDLDIVGQLSSMPSGMGNLINLQNLSGFIVDRDDGFHICELKNLNNLRGEICISRLERVPNSEEAMEAALLTKNYLNKLELRWSDLRVEEAEVEEGILDCLQPHSGLKELHILCYGGSKLPSWFGHPSFADLTAITRAGPVYKRVKQSLETPLTTKKGPKFKEKKTRGPNLTI</sequence>
<dbReference type="SUPFAM" id="SSF52047">
    <property type="entry name" value="RNI-like"/>
    <property type="match status" value="1"/>
</dbReference>
<evidence type="ECO:0008006" key="6">
    <source>
        <dbReference type="Google" id="ProtNLM"/>
    </source>
</evidence>